<dbReference type="InterPro" id="IPR033116">
    <property type="entry name" value="TRYPSIN_SER"/>
</dbReference>
<dbReference type="SUPFAM" id="SSF50494">
    <property type="entry name" value="Trypsin-like serine proteases"/>
    <property type="match status" value="1"/>
</dbReference>
<feature type="non-terminal residue" evidence="4">
    <location>
        <position position="1"/>
    </location>
</feature>
<protein>
    <recommendedName>
        <fullName evidence="3">Peptidase S1 domain-containing protein</fullName>
    </recommendedName>
</protein>
<evidence type="ECO:0000313" key="5">
    <source>
        <dbReference type="Proteomes" id="UP001497623"/>
    </source>
</evidence>
<dbReference type="Proteomes" id="UP001497623">
    <property type="component" value="Unassembled WGS sequence"/>
</dbReference>
<feature type="domain" description="Peptidase S1" evidence="3">
    <location>
        <begin position="1"/>
        <end position="191"/>
    </location>
</feature>
<dbReference type="Gene3D" id="2.40.10.10">
    <property type="entry name" value="Trypsin-like serine proteases"/>
    <property type="match status" value="1"/>
</dbReference>
<keyword evidence="5" id="KW-1185">Reference proteome</keyword>
<dbReference type="InterPro" id="IPR043504">
    <property type="entry name" value="Peptidase_S1_PA_chymotrypsin"/>
</dbReference>
<gene>
    <name evidence="4" type="ORF">MNOR_LOCUS39344</name>
</gene>
<dbReference type="GO" id="GO:0004252">
    <property type="term" value="F:serine-type endopeptidase activity"/>
    <property type="evidence" value="ECO:0007669"/>
    <property type="project" value="InterPro"/>
</dbReference>
<organism evidence="4 5">
    <name type="scientific">Meganyctiphanes norvegica</name>
    <name type="common">Northern krill</name>
    <name type="synonym">Thysanopoda norvegica</name>
    <dbReference type="NCBI Taxonomy" id="48144"/>
    <lineage>
        <taxon>Eukaryota</taxon>
        <taxon>Metazoa</taxon>
        <taxon>Ecdysozoa</taxon>
        <taxon>Arthropoda</taxon>
        <taxon>Crustacea</taxon>
        <taxon>Multicrustacea</taxon>
        <taxon>Malacostraca</taxon>
        <taxon>Eumalacostraca</taxon>
        <taxon>Eucarida</taxon>
        <taxon>Euphausiacea</taxon>
        <taxon>Euphausiidae</taxon>
        <taxon>Meganyctiphanes</taxon>
    </lineage>
</organism>
<dbReference type="SMART" id="SM00020">
    <property type="entry name" value="Tryp_SPc"/>
    <property type="match status" value="1"/>
</dbReference>
<comment type="similarity">
    <text evidence="2">Belongs to the peptidase S1 family. CLIP subfamily.</text>
</comment>
<reference evidence="4 5" key="1">
    <citation type="submission" date="2024-05" db="EMBL/GenBank/DDBJ databases">
        <authorList>
            <person name="Wallberg A."/>
        </authorList>
    </citation>
    <scope>NUCLEOTIDE SEQUENCE [LARGE SCALE GENOMIC DNA]</scope>
</reference>
<dbReference type="PROSITE" id="PS50240">
    <property type="entry name" value="TRYPSIN_DOM"/>
    <property type="match status" value="1"/>
</dbReference>
<dbReference type="EMBL" id="CAXKWB010100852">
    <property type="protein sequence ID" value="CAL4224843.1"/>
    <property type="molecule type" value="Genomic_DNA"/>
</dbReference>
<dbReference type="CDD" id="cd00190">
    <property type="entry name" value="Tryp_SPc"/>
    <property type="match status" value="1"/>
</dbReference>
<dbReference type="PROSITE" id="PS00135">
    <property type="entry name" value="TRYPSIN_SER"/>
    <property type="match status" value="1"/>
</dbReference>
<dbReference type="InterPro" id="IPR001254">
    <property type="entry name" value="Trypsin_dom"/>
</dbReference>
<comment type="caution">
    <text evidence="4">The sequence shown here is derived from an EMBL/GenBank/DDBJ whole genome shotgun (WGS) entry which is preliminary data.</text>
</comment>
<dbReference type="GO" id="GO:0006508">
    <property type="term" value="P:proteolysis"/>
    <property type="evidence" value="ECO:0007669"/>
    <property type="project" value="InterPro"/>
</dbReference>
<evidence type="ECO:0000259" key="3">
    <source>
        <dbReference type="PROSITE" id="PS50240"/>
    </source>
</evidence>
<dbReference type="InterPro" id="IPR051487">
    <property type="entry name" value="Ser/Thr_Proteases_Immune/Dev"/>
</dbReference>
<dbReference type="InterPro" id="IPR001314">
    <property type="entry name" value="Peptidase_S1A"/>
</dbReference>
<evidence type="ECO:0000256" key="2">
    <source>
        <dbReference type="ARBA" id="ARBA00024195"/>
    </source>
</evidence>
<name>A0AAV2SR80_MEGNR</name>
<dbReference type="PANTHER" id="PTHR24256">
    <property type="entry name" value="TRYPTASE-RELATED"/>
    <property type="match status" value="1"/>
</dbReference>
<dbReference type="PRINTS" id="PR00722">
    <property type="entry name" value="CHYMOTRYPSIN"/>
</dbReference>
<dbReference type="Pfam" id="PF00089">
    <property type="entry name" value="Trypsin"/>
    <property type="match status" value="1"/>
</dbReference>
<evidence type="ECO:0000313" key="4">
    <source>
        <dbReference type="EMBL" id="CAL4224843.1"/>
    </source>
</evidence>
<proteinExistence type="inferred from homology"/>
<dbReference type="AlphaFoldDB" id="A0AAV2SR80"/>
<sequence length="191" mass="21119">NRVRLGEHNVTSNDDGAQDFTISRIILSDYSFTTKHNDVALINLDRDVTFNTRIQPICLPFRSDLRHNKFVRKNMTVAGWGRTDNSDSRGSDVPLEAQVQVVTLDRCQQAYGSITPPSPIVESQLCVGTGGADTCGGDSGGPLHYLDLQEERYYLAGITSFGKTGKCGSAEFPGVYSRVGYYLQWLEFNIS</sequence>
<dbReference type="FunFam" id="2.40.10.10:FF:000002">
    <property type="entry name" value="Transmembrane protease serine"/>
    <property type="match status" value="1"/>
</dbReference>
<accession>A0AAV2SR80</accession>
<evidence type="ECO:0000256" key="1">
    <source>
        <dbReference type="ARBA" id="ARBA00023157"/>
    </source>
</evidence>
<keyword evidence="1" id="KW-1015">Disulfide bond</keyword>
<dbReference type="InterPro" id="IPR009003">
    <property type="entry name" value="Peptidase_S1_PA"/>
</dbReference>